<evidence type="ECO:0000256" key="4">
    <source>
        <dbReference type="ARBA" id="ARBA00022692"/>
    </source>
</evidence>
<dbReference type="EMBL" id="CP088295">
    <property type="protein sequence ID" value="UUY05430.1"/>
    <property type="molecule type" value="Genomic_DNA"/>
</dbReference>
<feature type="transmembrane region" description="Helical" evidence="7">
    <location>
        <begin position="145"/>
        <end position="168"/>
    </location>
</feature>
<feature type="domain" description="VTT" evidence="8">
    <location>
        <begin position="39"/>
        <end position="165"/>
    </location>
</feature>
<evidence type="ECO:0000256" key="3">
    <source>
        <dbReference type="ARBA" id="ARBA00022475"/>
    </source>
</evidence>
<proteinExistence type="inferred from homology"/>
<feature type="transmembrane region" description="Helical" evidence="7">
    <location>
        <begin position="20"/>
        <end position="36"/>
    </location>
</feature>
<evidence type="ECO:0000256" key="1">
    <source>
        <dbReference type="ARBA" id="ARBA00004651"/>
    </source>
</evidence>
<accession>A0ABY5PLJ9</accession>
<keyword evidence="5 7" id="KW-1133">Transmembrane helix</keyword>
<dbReference type="InterPro" id="IPR032816">
    <property type="entry name" value="VTT_dom"/>
</dbReference>
<dbReference type="InterPro" id="IPR051311">
    <property type="entry name" value="DedA_domain"/>
</dbReference>
<evidence type="ECO:0000259" key="8">
    <source>
        <dbReference type="Pfam" id="PF09335"/>
    </source>
</evidence>
<evidence type="ECO:0000256" key="6">
    <source>
        <dbReference type="ARBA" id="ARBA00023136"/>
    </source>
</evidence>
<keyword evidence="3" id="KW-1003">Cell membrane</keyword>
<evidence type="ECO:0000256" key="7">
    <source>
        <dbReference type="SAM" id="Phobius"/>
    </source>
</evidence>
<dbReference type="PANTHER" id="PTHR42709">
    <property type="entry name" value="ALKALINE PHOSPHATASE LIKE PROTEIN"/>
    <property type="match status" value="1"/>
</dbReference>
<reference evidence="10" key="1">
    <citation type="submission" date="2021-11" db="EMBL/GenBank/DDBJ databases">
        <title>Cultivation dependent microbiological survey of springs from the worlds oldest radium mine currently devoted to the extraction of radon-saturated water.</title>
        <authorList>
            <person name="Kapinusova G."/>
            <person name="Smrhova T."/>
            <person name="Strejcek M."/>
            <person name="Suman J."/>
            <person name="Jani K."/>
            <person name="Pajer P."/>
            <person name="Uhlik O."/>
        </authorList>
    </citation>
    <scope>NUCLEOTIDE SEQUENCE [LARGE SCALE GENOMIC DNA]</scope>
    <source>
        <strain evidence="10">J379</strain>
    </source>
</reference>
<keyword evidence="4 7" id="KW-0812">Transmembrane</keyword>
<evidence type="ECO:0000256" key="2">
    <source>
        <dbReference type="ARBA" id="ARBA00010792"/>
    </source>
</evidence>
<gene>
    <name evidence="9" type="ORF">LRS13_07880</name>
</gene>
<dbReference type="Pfam" id="PF09335">
    <property type="entry name" value="VTT_dom"/>
    <property type="match status" value="1"/>
</dbReference>
<keyword evidence="6 7" id="KW-0472">Membrane</keyword>
<organism evidence="9 10">
    <name type="scientific">Svornostia abyssi</name>
    <dbReference type="NCBI Taxonomy" id="2898438"/>
    <lineage>
        <taxon>Bacteria</taxon>
        <taxon>Bacillati</taxon>
        <taxon>Actinomycetota</taxon>
        <taxon>Thermoleophilia</taxon>
        <taxon>Solirubrobacterales</taxon>
        <taxon>Baekduiaceae</taxon>
        <taxon>Svornostia</taxon>
    </lineage>
</organism>
<dbReference type="PANTHER" id="PTHR42709:SF6">
    <property type="entry name" value="UNDECAPRENYL PHOSPHATE TRANSPORTER A"/>
    <property type="match status" value="1"/>
</dbReference>
<dbReference type="Proteomes" id="UP001058860">
    <property type="component" value="Chromosome"/>
</dbReference>
<evidence type="ECO:0000256" key="5">
    <source>
        <dbReference type="ARBA" id="ARBA00022989"/>
    </source>
</evidence>
<name>A0ABY5PLJ9_9ACTN</name>
<evidence type="ECO:0000313" key="9">
    <source>
        <dbReference type="EMBL" id="UUY05430.1"/>
    </source>
</evidence>
<feature type="transmembrane region" description="Helical" evidence="7">
    <location>
        <begin position="180"/>
        <end position="202"/>
    </location>
</feature>
<feature type="transmembrane region" description="Helical" evidence="7">
    <location>
        <begin position="57"/>
        <end position="80"/>
    </location>
</feature>
<comment type="subcellular location">
    <subcellularLocation>
        <location evidence="1">Cell membrane</location>
        <topology evidence="1">Multi-pass membrane protein</topology>
    </subcellularLocation>
</comment>
<keyword evidence="10" id="KW-1185">Reference proteome</keyword>
<protein>
    <submittedName>
        <fullName evidence="9">DedA family protein</fullName>
    </submittedName>
</protein>
<sequence length="213" mass="22693">MHVLAAAGAAGGWVGDLVDTWGYMAVFLFLVVENLFPPIPSELILPLAGYYVELGNLNFGFVVLAATAGSVAGAVILYYFGQLAGRPAMERWGHKVRLQAKDLDRADDWFARYGMWVVFFGRLVPGVRSIVSIPAGASSMPMPQFLLLTTAGSALWNALLIGAGWALGSQWERISGVVDSASSVIVVVVVLAFVSASGLFLYRRRGAAQPDAG</sequence>
<dbReference type="RefSeq" id="WP_353865890.1">
    <property type="nucleotide sequence ID" value="NZ_CP088295.1"/>
</dbReference>
<feature type="transmembrane region" description="Helical" evidence="7">
    <location>
        <begin position="113"/>
        <end position="133"/>
    </location>
</feature>
<evidence type="ECO:0000313" key="10">
    <source>
        <dbReference type="Proteomes" id="UP001058860"/>
    </source>
</evidence>
<comment type="similarity">
    <text evidence="2">Belongs to the DedA family.</text>
</comment>